<evidence type="ECO:0000313" key="3">
    <source>
        <dbReference type="Proteomes" id="UP000887013"/>
    </source>
</evidence>
<protein>
    <recommendedName>
        <fullName evidence="1">PDZ domain-containing protein</fullName>
    </recommendedName>
</protein>
<comment type="caution">
    <text evidence="2">The sequence shown here is derived from an EMBL/GenBank/DDBJ whole genome shotgun (WGS) entry which is preliminary data.</text>
</comment>
<dbReference type="Gene3D" id="6.20.370.60">
    <property type="match status" value="1"/>
</dbReference>
<reference evidence="2" key="1">
    <citation type="submission" date="2020-08" db="EMBL/GenBank/DDBJ databases">
        <title>Multicomponent nature underlies the extraordinary mechanical properties of spider dragline silk.</title>
        <authorList>
            <person name="Kono N."/>
            <person name="Nakamura H."/>
            <person name="Mori M."/>
            <person name="Yoshida Y."/>
            <person name="Ohtoshi R."/>
            <person name="Malay A.D."/>
            <person name="Moran D.A.P."/>
            <person name="Tomita M."/>
            <person name="Numata K."/>
            <person name="Arakawa K."/>
        </authorList>
    </citation>
    <scope>NUCLEOTIDE SEQUENCE</scope>
</reference>
<organism evidence="2 3">
    <name type="scientific">Nephila pilipes</name>
    <name type="common">Giant wood spider</name>
    <name type="synonym">Nephila maculata</name>
    <dbReference type="NCBI Taxonomy" id="299642"/>
    <lineage>
        <taxon>Eukaryota</taxon>
        <taxon>Metazoa</taxon>
        <taxon>Ecdysozoa</taxon>
        <taxon>Arthropoda</taxon>
        <taxon>Chelicerata</taxon>
        <taxon>Arachnida</taxon>
        <taxon>Araneae</taxon>
        <taxon>Araneomorphae</taxon>
        <taxon>Entelegynae</taxon>
        <taxon>Araneoidea</taxon>
        <taxon>Nephilidae</taxon>
        <taxon>Nephila</taxon>
    </lineage>
</organism>
<name>A0A8X6PFN0_NEPPI</name>
<feature type="non-terminal residue" evidence="2">
    <location>
        <position position="1"/>
    </location>
</feature>
<gene>
    <name evidence="2" type="ORF">NPIL_260341</name>
</gene>
<proteinExistence type="predicted"/>
<dbReference type="Proteomes" id="UP000887013">
    <property type="component" value="Unassembled WGS sequence"/>
</dbReference>
<dbReference type="SUPFAM" id="SSF50156">
    <property type="entry name" value="PDZ domain-like"/>
    <property type="match status" value="1"/>
</dbReference>
<dbReference type="OrthoDB" id="78824at2759"/>
<evidence type="ECO:0000313" key="2">
    <source>
        <dbReference type="EMBL" id="GFT62409.1"/>
    </source>
</evidence>
<dbReference type="AlphaFoldDB" id="A0A8X6PFN0"/>
<dbReference type="InterPro" id="IPR001478">
    <property type="entry name" value="PDZ"/>
</dbReference>
<dbReference type="InterPro" id="IPR036034">
    <property type="entry name" value="PDZ_sf"/>
</dbReference>
<keyword evidence="3" id="KW-1185">Reference proteome</keyword>
<accession>A0A8X6PFN0</accession>
<feature type="domain" description="PDZ" evidence="1">
    <location>
        <begin position="1"/>
        <end position="35"/>
    </location>
</feature>
<evidence type="ECO:0000259" key="1">
    <source>
        <dbReference type="Pfam" id="PF00595"/>
    </source>
</evidence>
<dbReference type="Pfam" id="PF00595">
    <property type="entry name" value="PDZ"/>
    <property type="match status" value="1"/>
</dbReference>
<dbReference type="EMBL" id="BMAW01068015">
    <property type="protein sequence ID" value="GFT62409.1"/>
    <property type="molecule type" value="Genomic_DNA"/>
</dbReference>
<sequence>VNDIIVKVNDTNVVDVPHCVAVDALKRAGNTVRLVSAPFA</sequence>